<feature type="region of interest" description="Disordered" evidence="1">
    <location>
        <begin position="539"/>
        <end position="609"/>
    </location>
</feature>
<organism evidence="3">
    <name type="scientific">Timema cristinae</name>
    <name type="common">Walking stick</name>
    <dbReference type="NCBI Taxonomy" id="61476"/>
    <lineage>
        <taxon>Eukaryota</taxon>
        <taxon>Metazoa</taxon>
        <taxon>Ecdysozoa</taxon>
        <taxon>Arthropoda</taxon>
        <taxon>Hexapoda</taxon>
        <taxon>Insecta</taxon>
        <taxon>Pterygota</taxon>
        <taxon>Neoptera</taxon>
        <taxon>Polyneoptera</taxon>
        <taxon>Phasmatodea</taxon>
        <taxon>Timematodea</taxon>
        <taxon>Timematoidea</taxon>
        <taxon>Timematidae</taxon>
        <taxon>Timema</taxon>
    </lineage>
</organism>
<dbReference type="FunFam" id="2.20.70.10:FF:000022">
    <property type="entry name" value="Rho GTPase activating protein 39"/>
    <property type="match status" value="1"/>
</dbReference>
<dbReference type="SMART" id="SM00456">
    <property type="entry name" value="WW"/>
    <property type="match status" value="2"/>
</dbReference>
<proteinExistence type="predicted"/>
<feature type="compositionally biased region" description="Polar residues" evidence="1">
    <location>
        <begin position="467"/>
        <end position="484"/>
    </location>
</feature>
<evidence type="ECO:0000256" key="1">
    <source>
        <dbReference type="SAM" id="MobiDB-lite"/>
    </source>
</evidence>
<feature type="compositionally biased region" description="Basic and acidic residues" evidence="1">
    <location>
        <begin position="574"/>
        <end position="583"/>
    </location>
</feature>
<reference evidence="3" key="1">
    <citation type="submission" date="2020-11" db="EMBL/GenBank/DDBJ databases">
        <authorList>
            <person name="Tran Van P."/>
        </authorList>
    </citation>
    <scope>NUCLEOTIDE SEQUENCE</scope>
</reference>
<sequence>MTSERMDWVEIIEPRTKEHMYANLTTGECVWDPPPGVTVKKTDNNQWWELFDQNTSRFYYYNATSQKTVWHRPQNCDIIPLAKLQTLKHNTEPVLDKKKESVSTQTPGRNVHSSKPSQPEHLPQHSSSKTSSARQVMTHATSETQTSPAESPRSSRRSHHHHHHHHRHHGPVEEDGRHRGRRGSHGSGSWYSRAAHSQDSGRSSDSSSVSHSRTSLESGYRLLESPHHHQHGATSLTLSTSTPIFKKKPLGEANSQVHRSSLDKYSLSIPGNPQRTISLLLAKQRSFDVAESESGFAGQDNRFPSSHPPPLGAPLARSYSFMQRQDRYHDYQYEPSTDEACSTPTLPGHVLESSRSTILRSKATHLLRYLYLGCSCISGVSNIRHCFQDEEDSMHEKYFVGPSNSGLRSVECTPQSRRKYPNSPVTSNEQHVGGSLLIHRKTKVESRGREVTQVTHKPTNHKCGSCKGNTDQVLPLPSSKTLVNNEERNCSSEEPSSSPSTSSTSPTALPHNRPNLFSSIGPPPNTSLLFDKLISGDTKTSLPLTAPPKDTTNFSYNDNSEVCRQTLDNNTPLYKDEDHSRGQEEDDSDEFADDEGMSNQEDSSSQEYLDDSNYLEEEQHRDSFHTVSQDTIPVPHRYTSHTVSQDTIPVPHRYTSHMSTTALCV</sequence>
<feature type="compositionally biased region" description="Low complexity" evidence="1">
    <location>
        <begin position="492"/>
        <end position="507"/>
    </location>
</feature>
<dbReference type="InterPro" id="IPR036020">
    <property type="entry name" value="WW_dom_sf"/>
</dbReference>
<feature type="compositionally biased region" description="Low complexity" evidence="1">
    <location>
        <begin position="197"/>
        <end position="217"/>
    </location>
</feature>
<name>A0A7R9GYA0_TIMCR</name>
<feature type="compositionally biased region" description="Polar residues" evidence="1">
    <location>
        <begin position="102"/>
        <end position="117"/>
    </location>
</feature>
<feature type="compositionally biased region" description="Basic and acidic residues" evidence="1">
    <location>
        <begin position="92"/>
        <end position="101"/>
    </location>
</feature>
<accession>A0A7R9GYA0</accession>
<gene>
    <name evidence="3" type="ORF">TCEB3V08_LOCUS6412</name>
</gene>
<feature type="region of interest" description="Disordered" evidence="1">
    <location>
        <begin position="92"/>
        <end position="217"/>
    </location>
</feature>
<dbReference type="PANTHER" id="PTHR45876:SF8">
    <property type="entry name" value="FI04035P"/>
    <property type="match status" value="1"/>
</dbReference>
<feature type="domain" description="WW" evidence="2">
    <location>
        <begin position="48"/>
        <end position="75"/>
    </location>
</feature>
<feature type="compositionally biased region" description="Basic residues" evidence="1">
    <location>
        <begin position="154"/>
        <end position="169"/>
    </location>
</feature>
<dbReference type="EMBL" id="OC318505">
    <property type="protein sequence ID" value="CAD7402275.1"/>
    <property type="molecule type" value="Genomic_DNA"/>
</dbReference>
<dbReference type="AlphaFoldDB" id="A0A7R9GYA0"/>
<dbReference type="PANTHER" id="PTHR45876">
    <property type="entry name" value="FI04035P"/>
    <property type="match status" value="1"/>
</dbReference>
<evidence type="ECO:0000313" key="3">
    <source>
        <dbReference type="EMBL" id="CAD7402275.1"/>
    </source>
</evidence>
<feature type="compositionally biased region" description="Polar residues" evidence="1">
    <location>
        <begin position="550"/>
        <end position="572"/>
    </location>
</feature>
<dbReference type="Gene3D" id="2.20.70.10">
    <property type="match status" value="1"/>
</dbReference>
<feature type="compositionally biased region" description="Polar residues" evidence="1">
    <location>
        <begin position="597"/>
        <end position="607"/>
    </location>
</feature>
<dbReference type="GO" id="GO:0005096">
    <property type="term" value="F:GTPase activator activity"/>
    <property type="evidence" value="ECO:0007669"/>
    <property type="project" value="TreeGrafter"/>
</dbReference>
<feature type="compositionally biased region" description="Polar residues" evidence="1">
    <location>
        <begin position="404"/>
        <end position="415"/>
    </location>
</feature>
<feature type="region of interest" description="Disordered" evidence="1">
    <location>
        <begin position="404"/>
        <end position="523"/>
    </location>
</feature>
<feature type="compositionally biased region" description="Polar residues" evidence="1">
    <location>
        <begin position="124"/>
        <end position="149"/>
    </location>
</feature>
<dbReference type="GO" id="GO:0005737">
    <property type="term" value="C:cytoplasm"/>
    <property type="evidence" value="ECO:0007669"/>
    <property type="project" value="TreeGrafter"/>
</dbReference>
<dbReference type="SUPFAM" id="SSF51045">
    <property type="entry name" value="WW domain"/>
    <property type="match status" value="1"/>
</dbReference>
<dbReference type="PROSITE" id="PS50020">
    <property type="entry name" value="WW_DOMAIN_2"/>
    <property type="match status" value="1"/>
</dbReference>
<protein>
    <recommendedName>
        <fullName evidence="2">WW domain-containing protein</fullName>
    </recommendedName>
</protein>
<evidence type="ECO:0000259" key="2">
    <source>
        <dbReference type="PROSITE" id="PS50020"/>
    </source>
</evidence>
<dbReference type="InterPro" id="IPR001202">
    <property type="entry name" value="WW_dom"/>
</dbReference>
<feature type="compositionally biased region" description="Acidic residues" evidence="1">
    <location>
        <begin position="584"/>
        <end position="596"/>
    </location>
</feature>